<proteinExistence type="predicted"/>
<organism evidence="1 2">
    <name type="scientific">Ferrovum myxofaciens</name>
    <dbReference type="NCBI Taxonomy" id="416213"/>
    <lineage>
        <taxon>Bacteria</taxon>
        <taxon>Pseudomonadati</taxon>
        <taxon>Pseudomonadota</taxon>
        <taxon>Betaproteobacteria</taxon>
        <taxon>Ferrovales</taxon>
        <taxon>Ferrovaceae</taxon>
        <taxon>Ferrovum</taxon>
    </lineage>
</organism>
<evidence type="ECO:0000313" key="1">
    <source>
        <dbReference type="EMBL" id="QWY77588.1"/>
    </source>
</evidence>
<dbReference type="InterPro" id="IPR006975">
    <property type="entry name" value="NifQ"/>
</dbReference>
<gene>
    <name evidence="1" type="ORF">JZL65_00425</name>
</gene>
<evidence type="ECO:0000313" key="2">
    <source>
        <dbReference type="Proteomes" id="UP000683551"/>
    </source>
</evidence>
<protein>
    <submittedName>
        <fullName evidence="1">Nitrogen fixation protein NifQ</fullName>
    </submittedName>
</protein>
<dbReference type="AlphaFoldDB" id="A0A9E6SXL8"/>
<dbReference type="Proteomes" id="UP000683551">
    <property type="component" value="Chromosome"/>
</dbReference>
<reference evidence="1" key="1">
    <citation type="submission" date="2021-02" db="EMBL/GenBank/DDBJ databases">
        <title>Comparative genomics of Ferrovum myxofaciens strains, predominant extremophile bacteria forming large biofilm stalactites in acid mine ecosystems.</title>
        <authorList>
            <person name="Burkartova K."/>
            <person name="Ridl J."/>
            <person name="Pajer P."/>
            <person name="Falteisek L."/>
        </authorList>
    </citation>
    <scope>NUCLEOTIDE SEQUENCE</scope>
    <source>
        <strain evidence="1">MI1III</strain>
    </source>
</reference>
<dbReference type="EMBL" id="CP071137">
    <property type="protein sequence ID" value="QWY77588.1"/>
    <property type="molecule type" value="Genomic_DNA"/>
</dbReference>
<dbReference type="GO" id="GO:0030151">
    <property type="term" value="F:molybdenum ion binding"/>
    <property type="evidence" value="ECO:0007669"/>
    <property type="project" value="InterPro"/>
</dbReference>
<dbReference type="GO" id="GO:0009399">
    <property type="term" value="P:nitrogen fixation"/>
    <property type="evidence" value="ECO:0007669"/>
    <property type="project" value="InterPro"/>
</dbReference>
<accession>A0A9E6SXL8</accession>
<dbReference type="RefSeq" id="WP_273144884.1">
    <property type="nucleotide sequence ID" value="NZ_CP071137.1"/>
</dbReference>
<name>A0A9E6SXL8_9PROT</name>
<sequence length="126" mass="14480">MELSTKIVKIAAARVDEYDDLLALLLMHKSSDEAESYAHEMALACFGNDHLWQDMGLPDRNALSDIFRDHFNPLFLKNSSNMKWKKFLYKQFCDMLDVKVCRAPSCSVCQDYDNCFGPEILGTRSM</sequence>
<dbReference type="Pfam" id="PF04891">
    <property type="entry name" value="NifQ"/>
    <property type="match status" value="1"/>
</dbReference>